<dbReference type="Pfam" id="PF03462">
    <property type="entry name" value="PCRF"/>
    <property type="match status" value="1"/>
</dbReference>
<sequence length="413" mass="47040">MSVEAVSAGGLFVHRLRFRSFNGRQQSKASFLCPCVVRAAHSTEDEDRFDKQLGLFSLRKNVEDVAMRIEMMAPMALELEHQRRSLQEEMIRDYNLWDDPAKANEIYNALADTAHSINLLKDLQYKAEEAKLITQLAEMDTISYSLCKQAYNTSIDVSKSLDRYEISKQLTGPYDKEGACLSIIAGSEGVDDEIWAEKLLNMYITWAEKQGCSKRVVEKYPCKDGGECCFDLLFRTIITKRTRGYIRMFKYLLFRSSVAQVDVIPLFMETAPNLEIDFDDLEISTFFPSNTKQQTVNKAGATIRICHIPTGVKVQSSGERNHLANKIKALNRLKAKLLVVAMERGISNMQYFSKNDIYNMEQQETRRYLSGPYKLVHDLKTGTRVPDLFSVLDGNIDTFIGAHISLGRKTIKN</sequence>
<reference evidence="5" key="1">
    <citation type="journal article" date="2013" name="Science">
        <title>The Amborella genome and the evolution of flowering plants.</title>
        <authorList>
            <consortium name="Amborella Genome Project"/>
        </authorList>
    </citation>
    <scope>NUCLEOTIDE SEQUENCE [LARGE SCALE GENOMIC DNA]</scope>
</reference>
<feature type="domain" description="Peptide chain release factor" evidence="3">
    <location>
        <begin position="87"/>
        <end position="221"/>
    </location>
</feature>
<dbReference type="Gene3D" id="3.30.70.1660">
    <property type="match status" value="1"/>
</dbReference>
<dbReference type="PANTHER" id="PTHR43116:SF4">
    <property type="entry name" value="PEPTIDE CHAIN RELEASE FACTOR PRFB3, CHLOROPLASTIC"/>
    <property type="match status" value="1"/>
</dbReference>
<evidence type="ECO:0000259" key="3">
    <source>
        <dbReference type="Pfam" id="PF03462"/>
    </source>
</evidence>
<dbReference type="OMA" id="MDSINYD"/>
<evidence type="ECO:0000256" key="1">
    <source>
        <dbReference type="ARBA" id="ARBA00010835"/>
    </source>
</evidence>
<comment type="similarity">
    <text evidence="1">Belongs to the prokaryotic/mitochondrial release factor family.</text>
</comment>
<dbReference type="GO" id="GO:0003747">
    <property type="term" value="F:translation release factor activity"/>
    <property type="evidence" value="ECO:0007669"/>
    <property type="project" value="InterPro"/>
</dbReference>
<evidence type="ECO:0000313" key="4">
    <source>
        <dbReference type="EMBL" id="ERN05106.1"/>
    </source>
</evidence>
<dbReference type="GO" id="GO:0009658">
    <property type="term" value="P:chloroplast organization"/>
    <property type="evidence" value="ECO:0007669"/>
    <property type="project" value="EnsemblPlants"/>
</dbReference>
<dbReference type="GO" id="GO:0043488">
    <property type="term" value="P:regulation of mRNA stability"/>
    <property type="evidence" value="ECO:0007669"/>
    <property type="project" value="EnsemblPlants"/>
</dbReference>
<dbReference type="HOGENOM" id="CLU_036856_6_2_1"/>
<keyword evidence="5" id="KW-1185">Reference proteome</keyword>
<name>W1PBW6_AMBTC</name>
<dbReference type="InterPro" id="IPR005139">
    <property type="entry name" value="PCRF"/>
</dbReference>
<dbReference type="eggNOG" id="KOG2726">
    <property type="taxonomic scope" value="Eukaryota"/>
</dbReference>
<proteinExistence type="inferred from homology"/>
<dbReference type="Pfam" id="PF00472">
    <property type="entry name" value="RF-1"/>
    <property type="match status" value="1"/>
</dbReference>
<feature type="domain" description="Prokaryotic-type class I peptide chain release factors" evidence="2">
    <location>
        <begin position="274"/>
        <end position="379"/>
    </location>
</feature>
<dbReference type="GO" id="GO:0043565">
    <property type="term" value="F:sequence-specific DNA binding"/>
    <property type="evidence" value="ECO:0007669"/>
    <property type="project" value="EnsemblPlants"/>
</dbReference>
<organism evidence="4 5">
    <name type="scientific">Amborella trichopoda</name>
    <dbReference type="NCBI Taxonomy" id="13333"/>
    <lineage>
        <taxon>Eukaryota</taxon>
        <taxon>Viridiplantae</taxon>
        <taxon>Streptophyta</taxon>
        <taxon>Embryophyta</taxon>
        <taxon>Tracheophyta</taxon>
        <taxon>Spermatophyta</taxon>
        <taxon>Magnoliopsida</taxon>
        <taxon>Amborellales</taxon>
        <taxon>Amborellaceae</taxon>
        <taxon>Amborella</taxon>
    </lineage>
</organism>
<protein>
    <recommendedName>
        <fullName evidence="6">Peptide chain release factor domain-containing protein</fullName>
    </recommendedName>
</protein>
<dbReference type="Gene3D" id="3.30.160.20">
    <property type="match status" value="1"/>
</dbReference>
<dbReference type="STRING" id="13333.W1PBW6"/>
<evidence type="ECO:0000313" key="5">
    <source>
        <dbReference type="Proteomes" id="UP000017836"/>
    </source>
</evidence>
<dbReference type="PANTHER" id="PTHR43116">
    <property type="entry name" value="PEPTIDE CHAIN RELEASE FACTOR 2"/>
    <property type="match status" value="1"/>
</dbReference>
<evidence type="ECO:0008006" key="6">
    <source>
        <dbReference type="Google" id="ProtNLM"/>
    </source>
</evidence>
<dbReference type="GO" id="GO:0009570">
    <property type="term" value="C:chloroplast stroma"/>
    <property type="evidence" value="ECO:0007669"/>
    <property type="project" value="EnsemblPlants"/>
</dbReference>
<dbReference type="Proteomes" id="UP000017836">
    <property type="component" value="Unassembled WGS sequence"/>
</dbReference>
<dbReference type="InterPro" id="IPR045853">
    <property type="entry name" value="Pep_chain_release_fac_I_sf"/>
</dbReference>
<dbReference type="InterPro" id="IPR000352">
    <property type="entry name" value="Pep_chain_release_fac_I"/>
</dbReference>
<evidence type="ECO:0000259" key="2">
    <source>
        <dbReference type="Pfam" id="PF00472"/>
    </source>
</evidence>
<dbReference type="GO" id="GO:0003730">
    <property type="term" value="F:mRNA 3'-UTR binding"/>
    <property type="evidence" value="ECO:0007669"/>
    <property type="project" value="EnsemblPlants"/>
</dbReference>
<dbReference type="SUPFAM" id="SSF75620">
    <property type="entry name" value="Release factor"/>
    <property type="match status" value="1"/>
</dbReference>
<dbReference type="AlphaFoldDB" id="W1PBW6"/>
<dbReference type="EMBL" id="KI394012">
    <property type="protein sequence ID" value="ERN05106.1"/>
    <property type="molecule type" value="Genomic_DNA"/>
</dbReference>
<accession>W1PBW6</accession>
<dbReference type="Gramene" id="ERN05106">
    <property type="protein sequence ID" value="ERN05106"/>
    <property type="gene ID" value="AMTR_s00053p00155220"/>
</dbReference>
<gene>
    <name evidence="4" type="ORF">AMTR_s00053p00155220</name>
</gene>